<organism evidence="3 4">
    <name type="scientific">Anoxybacteroides tepidamans</name>
    <dbReference type="NCBI Taxonomy" id="265948"/>
    <lineage>
        <taxon>Bacteria</taxon>
        <taxon>Bacillati</taxon>
        <taxon>Bacillota</taxon>
        <taxon>Bacilli</taxon>
        <taxon>Bacillales</taxon>
        <taxon>Anoxybacillaceae</taxon>
        <taxon>Anoxybacteroides</taxon>
    </lineage>
</organism>
<keyword evidence="1" id="KW-0051">Antiviral defense</keyword>
<sequence>MKRKDFEKKKQDYQQKQIRFVNPYNFISLGAKCNRINWYEMEDRSLTGVIECTLDTKTPIFIPNSTNMNAFQHKNYVKEEARTLEFYSYNTIVENSLTSQMFDPVIPASELRGVIRSAYEAVTDSCMSTVCTDEVLYSRTSIPWKPGILRKDERGYYIQPSRKYRVPQSETDGIEEGEKVYFEVVGKNNKAKIVTRGSKEGYFHRGEYFPKKKHEAIFMETKEKPIPLPQNFDAIEHLRKVLCLYNKENKINRQENHKEYAHYKLEEGKPILVYYAEYNGNFYLSPACISKMVFHKTVKEILDEQGGYSPCVNEEVCPACALFGMVSSNRSFASRLRFTDGRVVREENMKGFFESPKVLSGLSSPKLSAMEFYLEPPSEADWWTYDYAGKWNGNGKNGKMFVVDENYKPRLRGRKFYWHSQQVKWMNYDSNKSLSPLECVIRPVKKGVKFSFRIFFDGISEVELKRLIWTLNIGDNENTHYHKIGMGKPLGLGSVKIKVDRVKIRKIVLCRDTIEYKESERNYSIEEIESHIDKMKKNIAEFLRITKFSDDIRNISYPITAENSAEGYKWFVENRRGEKIKQSLPHILDDDITLKG</sequence>
<comment type="caution">
    <text evidence="3">The sequence shown here is derived from an EMBL/GenBank/DDBJ whole genome shotgun (WGS) entry which is preliminary data.</text>
</comment>
<evidence type="ECO:0000259" key="2">
    <source>
        <dbReference type="Pfam" id="PF03787"/>
    </source>
</evidence>
<gene>
    <name evidence="3" type="ORF">HNQ34_002234</name>
</gene>
<dbReference type="InterPro" id="IPR023825">
    <property type="entry name" value="CRISPR-assoc_RAMP_BGP1436"/>
</dbReference>
<dbReference type="GO" id="GO:0051607">
    <property type="term" value="P:defense response to virus"/>
    <property type="evidence" value="ECO:0007669"/>
    <property type="project" value="UniProtKB-KW"/>
</dbReference>
<feature type="domain" description="CRISPR type III-associated protein" evidence="2">
    <location>
        <begin position="53"/>
        <end position="496"/>
    </location>
</feature>
<accession>A0A7W8IR21</accession>
<dbReference type="Proteomes" id="UP000520011">
    <property type="component" value="Unassembled WGS sequence"/>
</dbReference>
<dbReference type="EMBL" id="JACHEP010000012">
    <property type="protein sequence ID" value="MBB5325135.1"/>
    <property type="molecule type" value="Genomic_DNA"/>
</dbReference>
<keyword evidence="4" id="KW-1185">Reference proteome</keyword>
<dbReference type="Pfam" id="PF03787">
    <property type="entry name" value="RAMPs"/>
    <property type="match status" value="1"/>
</dbReference>
<dbReference type="RefSeq" id="WP_183254413.1">
    <property type="nucleotide sequence ID" value="NZ_JACHEP010000012.1"/>
</dbReference>
<dbReference type="InterPro" id="IPR005537">
    <property type="entry name" value="RAMP_III_fam"/>
</dbReference>
<dbReference type="NCBIfam" id="TIGR03986">
    <property type="entry name" value="TIGR03986 family CRISPR-associated RAMP protein"/>
    <property type="match status" value="1"/>
</dbReference>
<proteinExistence type="predicted"/>
<evidence type="ECO:0000313" key="3">
    <source>
        <dbReference type="EMBL" id="MBB5325135.1"/>
    </source>
</evidence>
<reference evidence="3 4" key="1">
    <citation type="submission" date="2020-08" db="EMBL/GenBank/DDBJ databases">
        <title>Genomic Encyclopedia of Type Strains, Phase IV (KMG-IV): sequencing the most valuable type-strain genomes for metagenomic binning, comparative biology and taxonomic classification.</title>
        <authorList>
            <person name="Goeker M."/>
        </authorList>
    </citation>
    <scope>NUCLEOTIDE SEQUENCE [LARGE SCALE GENOMIC DNA]</scope>
    <source>
        <strain evidence="3 4">DSM 16325</strain>
    </source>
</reference>
<protein>
    <submittedName>
        <fullName evidence="3">CRISPR-associated protein (TIGR03986 family)</fullName>
    </submittedName>
</protein>
<name>A0A7W8IR21_9BACL</name>
<evidence type="ECO:0000256" key="1">
    <source>
        <dbReference type="ARBA" id="ARBA00023118"/>
    </source>
</evidence>
<dbReference type="AlphaFoldDB" id="A0A7W8IR21"/>
<evidence type="ECO:0000313" key="4">
    <source>
        <dbReference type="Proteomes" id="UP000520011"/>
    </source>
</evidence>